<dbReference type="Pfam" id="PF03713">
    <property type="entry name" value="DUF305"/>
    <property type="match status" value="1"/>
</dbReference>
<dbReference type="InterPro" id="IPR012347">
    <property type="entry name" value="Ferritin-like"/>
</dbReference>
<dbReference type="EMBL" id="JBHTAC010000024">
    <property type="protein sequence ID" value="MFC7245280.1"/>
    <property type="molecule type" value="Genomic_DNA"/>
</dbReference>
<name>A0ABW2GZ32_9ACTN</name>
<evidence type="ECO:0000313" key="4">
    <source>
        <dbReference type="Proteomes" id="UP001596392"/>
    </source>
</evidence>
<dbReference type="PANTHER" id="PTHR36933">
    <property type="entry name" value="SLL0788 PROTEIN"/>
    <property type="match status" value="1"/>
</dbReference>
<sequence length="204" mass="21429">MNAKNTVRRLLLTGSLTAALFAAGCSAAGEHGGNTGHAGTPAPSISAGAAHNAADVTFAQAMIPHHQQAVRMSELAATRAADPQVAQLATQIKTAQGPEIETMQNWLKAWGQPSAMPGHDMGNMQSMPGMMTDEQMAALEGMSGAAFDREFVRMMIAHHQGAITMAKTEQADGSDPAAKELAAKIEKDQTAEIATLQQILDRLK</sequence>
<dbReference type="PANTHER" id="PTHR36933:SF1">
    <property type="entry name" value="SLL0788 PROTEIN"/>
    <property type="match status" value="1"/>
</dbReference>
<accession>A0ABW2GZ32</accession>
<dbReference type="RefSeq" id="WP_376808221.1">
    <property type="nucleotide sequence ID" value="NZ_JBHTAC010000024.1"/>
</dbReference>
<reference evidence="4" key="1">
    <citation type="journal article" date="2019" name="Int. J. Syst. Evol. Microbiol.">
        <title>The Global Catalogue of Microorganisms (GCM) 10K type strain sequencing project: providing services to taxonomists for standard genome sequencing and annotation.</title>
        <authorList>
            <consortium name="The Broad Institute Genomics Platform"/>
            <consortium name="The Broad Institute Genome Sequencing Center for Infectious Disease"/>
            <person name="Wu L."/>
            <person name="Ma J."/>
        </authorList>
    </citation>
    <scope>NUCLEOTIDE SEQUENCE [LARGE SCALE GENOMIC DNA]</scope>
    <source>
        <strain evidence="4">CGMCC 1.9106</strain>
    </source>
</reference>
<feature type="domain" description="DUF305" evidence="2">
    <location>
        <begin position="55"/>
        <end position="200"/>
    </location>
</feature>
<feature type="chain" id="PRO_5046911582" evidence="1">
    <location>
        <begin position="28"/>
        <end position="204"/>
    </location>
</feature>
<evidence type="ECO:0000259" key="2">
    <source>
        <dbReference type="Pfam" id="PF03713"/>
    </source>
</evidence>
<dbReference type="Gene3D" id="1.20.1260.10">
    <property type="match status" value="1"/>
</dbReference>
<evidence type="ECO:0000313" key="3">
    <source>
        <dbReference type="EMBL" id="MFC7245280.1"/>
    </source>
</evidence>
<protein>
    <submittedName>
        <fullName evidence="3">DUF305 domain-containing protein</fullName>
    </submittedName>
</protein>
<gene>
    <name evidence="3" type="ORF">ACFQO7_22635</name>
</gene>
<evidence type="ECO:0000256" key="1">
    <source>
        <dbReference type="SAM" id="SignalP"/>
    </source>
</evidence>
<keyword evidence="4" id="KW-1185">Reference proteome</keyword>
<dbReference type="Proteomes" id="UP001596392">
    <property type="component" value="Unassembled WGS sequence"/>
</dbReference>
<keyword evidence="1" id="KW-0732">Signal</keyword>
<dbReference type="InterPro" id="IPR005183">
    <property type="entry name" value="DUF305_CopM-like"/>
</dbReference>
<feature type="signal peptide" evidence="1">
    <location>
        <begin position="1"/>
        <end position="27"/>
    </location>
</feature>
<proteinExistence type="predicted"/>
<comment type="caution">
    <text evidence="3">The sequence shown here is derived from an EMBL/GenBank/DDBJ whole genome shotgun (WGS) entry which is preliminary data.</text>
</comment>
<dbReference type="PROSITE" id="PS51257">
    <property type="entry name" value="PROKAR_LIPOPROTEIN"/>
    <property type="match status" value="1"/>
</dbReference>
<organism evidence="3 4">
    <name type="scientific">Catellatospora aurea</name>
    <dbReference type="NCBI Taxonomy" id="1337874"/>
    <lineage>
        <taxon>Bacteria</taxon>
        <taxon>Bacillati</taxon>
        <taxon>Actinomycetota</taxon>
        <taxon>Actinomycetes</taxon>
        <taxon>Micromonosporales</taxon>
        <taxon>Micromonosporaceae</taxon>
        <taxon>Catellatospora</taxon>
    </lineage>
</organism>